<dbReference type="VEuPathDB" id="ToxoDB:ETH_00019100"/>
<dbReference type="EMBL" id="HG675479">
    <property type="protein sequence ID" value="CDJ41104.1"/>
    <property type="molecule type" value="Genomic_DNA"/>
</dbReference>
<accession>U6KXP9</accession>
<dbReference type="OMA" id="SGCWALA"/>
<dbReference type="RefSeq" id="XP_013231854.1">
    <property type="nucleotide sequence ID" value="XM_013376400.1"/>
</dbReference>
<sequence length="1231" mass="133891">MESSLSASSVLISPLAVDDVFRQQSVPEVQEVLRQLQLQQANDAEELRSLVGVRYLSFLEGLPAISSMQKVVEEALKETREFGLGLHRLASSLASDYFGRRDQQQQQEGFESGLPLQKSTPLDDLLCLHEVDSSPYVSSPCHVRQRDWKEGTGNFRRFPHFGEKRQNTQQHLGSLRYLQQQLLLLPSRVWDAVRSRKFLEAARLVLIEGSKRAETAKAVVCELWQQQHWQQRDKQYLEQQLSGCWALAQQTMRSSSSFTSSLRALALRQLASPELRLSVAADAAAAATLLYLFDRRASLEETSETELIASAAKWLLGVFFSARGEAMESIMTRRKTDGKVATVPAPYMSDFAGSDPTEISETVLLAVHAAEATILAFSASIEAAEVLFAPLAADGAARGDRNITGSPSTGVSAGGFAAVRAAEATLCASHPLDSVDISWALRALARVFALLAAHCRSDSCNNREWGLACCCDDDALCPRARTAAFVQRWSTPLKMQLCLFPSEDPQRSLRDIRVFWLILLERLKTMRCHWRLPIRSLFVISDTPQRSSTELDAGGNQHWAYSDMPLPPCTLCLLQALGESCSNACIAVCERRMRALPLLSQHIGNNEACRTRIFPLVKDECSNEAFKKDLWFHLTDIAALFGDARSSQGAQAAVPLRAAVAASFLQSLSECIIPLKQRAILTAATTTNERAEELCIRVQDTSAAMIMDARRVEWLFTAFGDAEASSDHDNEVALGGVSCIWDQTPEGSTAVKCRQRLAAFLSEWTLSTSRAQNNAAEVFEKGSCPGEHGHEDGLETCPVVATARAAAQSILPDLYFSSFVAYAVGFWPFVRLAVKELQAVWQWSSGTSAAQATEAGETVLDVSGGAMSFLLDVSRHVVASLKGLKVKELSDCPVLLFAMKVVASEEVASIAVAAIKEAKERQQQRLDGHYRRASLQRHLLQVLVDTELLAEALDGYSPLTRSCKGCESLNALPATLRKIIEVGAGCRRCSESLREATDKGRQWLEPVLATELEKRVGAGFSASKSLIWPLLPSTECEAGGIGPSGFKEIVVNAPLPPLLEPNERLPLLPVSPLPAFEWLLLHSPHEAHGEADESAQKPVVSKTGSEHQLPPKELHKQLHRLRLDDAVDSVSRGLQSWLKRGSSEADSGGLFPPRLTAGASSGAIKGVTAVSVAGSGLAEAWAKQVGHVSALIGHHVESVQSRAAQVASVGHRNGKQASASTPASTPAAQGK</sequence>
<evidence type="ECO:0000313" key="3">
    <source>
        <dbReference type="Proteomes" id="UP000030747"/>
    </source>
</evidence>
<dbReference type="VEuPathDB" id="ToxoDB:ETH2_1537200"/>
<reference evidence="2" key="1">
    <citation type="submission" date="2013-10" db="EMBL/GenBank/DDBJ databases">
        <title>Genomic analysis of the causative agents of coccidiosis in chickens.</title>
        <authorList>
            <person name="Reid A.J."/>
            <person name="Blake D."/>
            <person name="Billington K."/>
            <person name="Browne H."/>
            <person name="Dunn M."/>
            <person name="Hung S."/>
            <person name="Kawahara F."/>
            <person name="Miranda-Saavedra D."/>
            <person name="Mourier T."/>
            <person name="Nagra H."/>
            <person name="Otto T.D."/>
            <person name="Rawlings N."/>
            <person name="Sanchez A."/>
            <person name="Sanders M."/>
            <person name="Subramaniam C."/>
            <person name="Tay Y."/>
            <person name="Dear P."/>
            <person name="Doerig C."/>
            <person name="Gruber A."/>
            <person name="Parkinson J."/>
            <person name="Shirley M."/>
            <person name="Wan K.L."/>
            <person name="Berriman M."/>
            <person name="Tomley F."/>
            <person name="Pain A."/>
        </authorList>
    </citation>
    <scope>NUCLEOTIDE SEQUENCE [LARGE SCALE GENOMIC DNA]</scope>
    <source>
        <strain evidence="2">Houghton</strain>
    </source>
</reference>
<gene>
    <name evidence="2" type="ORF">ETH_00019100</name>
</gene>
<keyword evidence="3" id="KW-1185">Reference proteome</keyword>
<dbReference type="GeneID" id="25252949"/>
<evidence type="ECO:0000313" key="2">
    <source>
        <dbReference type="EMBL" id="CDJ41104.1"/>
    </source>
</evidence>
<dbReference type="Proteomes" id="UP000030747">
    <property type="component" value="Unassembled WGS sequence"/>
</dbReference>
<organism evidence="2 3">
    <name type="scientific">Eimeria tenella</name>
    <name type="common">Coccidian parasite</name>
    <dbReference type="NCBI Taxonomy" id="5802"/>
    <lineage>
        <taxon>Eukaryota</taxon>
        <taxon>Sar</taxon>
        <taxon>Alveolata</taxon>
        <taxon>Apicomplexa</taxon>
        <taxon>Conoidasida</taxon>
        <taxon>Coccidia</taxon>
        <taxon>Eucoccidiorida</taxon>
        <taxon>Eimeriorina</taxon>
        <taxon>Eimeriidae</taxon>
        <taxon>Eimeria</taxon>
    </lineage>
</organism>
<dbReference type="OrthoDB" id="346453at2759"/>
<feature type="region of interest" description="Disordered" evidence="1">
    <location>
        <begin position="1203"/>
        <end position="1231"/>
    </location>
</feature>
<protein>
    <submittedName>
        <fullName evidence="2">Uncharacterized protein</fullName>
    </submittedName>
</protein>
<feature type="compositionally biased region" description="Low complexity" evidence="1">
    <location>
        <begin position="1217"/>
        <end position="1231"/>
    </location>
</feature>
<dbReference type="AlphaFoldDB" id="U6KXP9"/>
<dbReference type="Pfam" id="PF08700">
    <property type="entry name" value="VPS51_Exo84_N"/>
    <property type="match status" value="1"/>
</dbReference>
<feature type="region of interest" description="Disordered" evidence="1">
    <location>
        <begin position="1087"/>
        <end position="1109"/>
    </location>
</feature>
<evidence type="ECO:0000256" key="1">
    <source>
        <dbReference type="SAM" id="MobiDB-lite"/>
    </source>
</evidence>
<proteinExistence type="predicted"/>
<reference evidence="2" key="2">
    <citation type="submission" date="2013-10" db="EMBL/GenBank/DDBJ databases">
        <authorList>
            <person name="Aslett M."/>
        </authorList>
    </citation>
    <scope>NUCLEOTIDE SEQUENCE [LARGE SCALE GENOMIC DNA]</scope>
    <source>
        <strain evidence="2">Houghton</strain>
    </source>
</reference>
<name>U6KXP9_EIMTE</name>